<dbReference type="InterPro" id="IPR032675">
    <property type="entry name" value="LRR_dom_sf"/>
</dbReference>
<keyword evidence="1" id="KW-0677">Repeat</keyword>
<dbReference type="OrthoDB" id="1896560at2759"/>
<proteinExistence type="predicted"/>
<dbReference type="InterPro" id="IPR055414">
    <property type="entry name" value="LRR_R13L4/SHOC2-like"/>
</dbReference>
<evidence type="ECO:0000313" key="4">
    <source>
        <dbReference type="Proteomes" id="UP000295252"/>
    </source>
</evidence>
<evidence type="ECO:0000313" key="3">
    <source>
        <dbReference type="EMBL" id="CDP22092.1"/>
    </source>
</evidence>
<evidence type="ECO:0000259" key="2">
    <source>
        <dbReference type="Pfam" id="PF23598"/>
    </source>
</evidence>
<organism evidence="3 4">
    <name type="scientific">Coffea canephora</name>
    <name type="common">Robusta coffee</name>
    <dbReference type="NCBI Taxonomy" id="49390"/>
    <lineage>
        <taxon>Eukaryota</taxon>
        <taxon>Viridiplantae</taxon>
        <taxon>Streptophyta</taxon>
        <taxon>Embryophyta</taxon>
        <taxon>Tracheophyta</taxon>
        <taxon>Spermatophyta</taxon>
        <taxon>Magnoliopsida</taxon>
        <taxon>eudicotyledons</taxon>
        <taxon>Gunneridae</taxon>
        <taxon>Pentapetalae</taxon>
        <taxon>asterids</taxon>
        <taxon>lamiids</taxon>
        <taxon>Gentianales</taxon>
        <taxon>Rubiaceae</taxon>
        <taxon>Ixoroideae</taxon>
        <taxon>Gardenieae complex</taxon>
        <taxon>Bertiereae - Coffeeae clade</taxon>
        <taxon>Coffeeae</taxon>
        <taxon>Coffea</taxon>
    </lineage>
</organism>
<name>A0A068VN81_COFCA</name>
<dbReference type="Pfam" id="PF23598">
    <property type="entry name" value="LRR_14"/>
    <property type="match status" value="1"/>
</dbReference>
<dbReference type="AlphaFoldDB" id="A0A068VN81"/>
<dbReference type="SUPFAM" id="SSF52047">
    <property type="entry name" value="RNI-like"/>
    <property type="match status" value="1"/>
</dbReference>
<dbReference type="PANTHER" id="PTHR47186">
    <property type="entry name" value="LEUCINE-RICH REPEAT-CONTAINING PROTEIN 57"/>
    <property type="match status" value="1"/>
</dbReference>
<dbReference type="PANTHER" id="PTHR47186:SF3">
    <property type="entry name" value="OS09G0267800 PROTEIN"/>
    <property type="match status" value="1"/>
</dbReference>
<dbReference type="Gramene" id="CDP22092">
    <property type="protein sequence ID" value="CDP22092"/>
    <property type="gene ID" value="GSCOC_T00010673001"/>
</dbReference>
<dbReference type="EMBL" id="HG749134">
    <property type="protein sequence ID" value="CDP22092.1"/>
    <property type="molecule type" value="Genomic_DNA"/>
</dbReference>
<evidence type="ECO:0000256" key="1">
    <source>
        <dbReference type="ARBA" id="ARBA00022737"/>
    </source>
</evidence>
<dbReference type="SUPFAM" id="SSF52058">
    <property type="entry name" value="L domain-like"/>
    <property type="match status" value="1"/>
</dbReference>
<dbReference type="Proteomes" id="UP000295252">
    <property type="component" value="Unassembled WGS sequence"/>
</dbReference>
<gene>
    <name evidence="3" type="ORF">GSCOC_T00010673001</name>
</gene>
<dbReference type="OMA" id="GINECDE"/>
<dbReference type="PhylomeDB" id="A0A068VN81"/>
<keyword evidence="4" id="KW-1185">Reference proteome</keyword>
<dbReference type="InParanoid" id="A0A068VN81"/>
<protein>
    <submittedName>
        <fullName evidence="3">DH200=94 genomic scaffold, scaffold_10050</fullName>
    </submittedName>
</protein>
<reference evidence="4" key="1">
    <citation type="journal article" date="2014" name="Science">
        <title>The coffee genome provides insight into the convergent evolution of caffeine biosynthesis.</title>
        <authorList>
            <person name="Denoeud F."/>
            <person name="Carretero-Paulet L."/>
            <person name="Dereeper A."/>
            <person name="Droc G."/>
            <person name="Guyot R."/>
            <person name="Pietrella M."/>
            <person name="Zheng C."/>
            <person name="Alberti A."/>
            <person name="Anthony F."/>
            <person name="Aprea G."/>
            <person name="Aury J.M."/>
            <person name="Bento P."/>
            <person name="Bernard M."/>
            <person name="Bocs S."/>
            <person name="Campa C."/>
            <person name="Cenci A."/>
            <person name="Combes M.C."/>
            <person name="Crouzillat D."/>
            <person name="Da Silva C."/>
            <person name="Daddiego L."/>
            <person name="De Bellis F."/>
            <person name="Dussert S."/>
            <person name="Garsmeur O."/>
            <person name="Gayraud T."/>
            <person name="Guignon V."/>
            <person name="Jahn K."/>
            <person name="Jamilloux V."/>
            <person name="Joet T."/>
            <person name="Labadie K."/>
            <person name="Lan T."/>
            <person name="Leclercq J."/>
            <person name="Lepelley M."/>
            <person name="Leroy T."/>
            <person name="Li L.T."/>
            <person name="Librado P."/>
            <person name="Lopez L."/>
            <person name="Munoz A."/>
            <person name="Noel B."/>
            <person name="Pallavicini A."/>
            <person name="Perrotta G."/>
            <person name="Poncet V."/>
            <person name="Pot D."/>
            <person name="Priyono X."/>
            <person name="Rigoreau M."/>
            <person name="Rouard M."/>
            <person name="Rozas J."/>
            <person name="Tranchant-Dubreuil C."/>
            <person name="VanBuren R."/>
            <person name="Zhang Q."/>
            <person name="Andrade A.C."/>
            <person name="Argout X."/>
            <person name="Bertrand B."/>
            <person name="de Kochko A."/>
            <person name="Graziosi G."/>
            <person name="Henry R.J."/>
            <person name="Jayarama X."/>
            <person name="Ming R."/>
            <person name="Nagai C."/>
            <person name="Rounsley S."/>
            <person name="Sankoff D."/>
            <person name="Giuliano G."/>
            <person name="Albert V.A."/>
            <person name="Wincker P."/>
            <person name="Lashermes P."/>
        </authorList>
    </citation>
    <scope>NUCLEOTIDE SEQUENCE [LARGE SCALE GENOMIC DNA]</scope>
    <source>
        <strain evidence="4">cv. DH200-94</strain>
    </source>
</reference>
<accession>A0A068VN81</accession>
<sequence length="558" mass="63067">MHDLINDLARYVAGDFCSRLTDDLEENIKCTILDKVRYASFTSSAYGASQKFKTLQKAKHLRKLLLELRYSRVLSFSGYVIFDLPNSIGELIHLRYLNLSGTWLKLLPESLSNLCNLQTLRLRNCRKLINLPVGIRKLINLRHLENSNTCQLHEMPSGIDQLTSLQTLSKVVVSKHGGFRLNDLGNLSLLAGSLAILDEYDGSLSKVLQQDLLEALRPQTNLTSLEIEFYKGDKFSSWVGDSSFTKLVKVSLRGCTHCKCLPSLGQLPALKHLSIRSMLEVKAVGTELCCKDCFPSLESLTFDDMPEWEEWTCLSSAGENECHFPLLRKLCISGCPKLKSIPALHLPSLSELKLEECSVGIAKCFYNLTSLNKLEFWQIIGLASLEDAFMQFPSGLEDITLRNCHQLKNFALQSLPTLSGLNRLRISFCSALSCLPKNKLLLPQLRHLEIFYCHKLNLTPEIVIEDTSTSIERLQIIGCPCLTALKGLRIFGCPKLGSLPKESLRNQLKLLRIDKCPLLEKRCLMDRDYWRMIEDIPCVGIGSDLQQVYTCLCIYFSY</sequence>
<feature type="domain" description="Disease resistance R13L4/SHOC-2-like LRR" evidence="2">
    <location>
        <begin position="61"/>
        <end position="354"/>
    </location>
</feature>
<dbReference type="Gene3D" id="3.80.10.10">
    <property type="entry name" value="Ribonuclease Inhibitor"/>
    <property type="match status" value="3"/>
</dbReference>